<keyword evidence="2" id="KW-1185">Reference proteome</keyword>
<dbReference type="EMBL" id="LDOT01000001">
    <property type="protein sequence ID" value="KLV09594.1"/>
    <property type="molecule type" value="Genomic_DNA"/>
</dbReference>
<gene>
    <name evidence="1" type="ORF">ABT56_00465</name>
</gene>
<dbReference type="STRING" id="1195763.ABT56_00465"/>
<proteinExistence type="predicted"/>
<organism evidence="1 2">
    <name type="scientific">Photobacterium aquae</name>
    <dbReference type="NCBI Taxonomy" id="1195763"/>
    <lineage>
        <taxon>Bacteria</taxon>
        <taxon>Pseudomonadati</taxon>
        <taxon>Pseudomonadota</taxon>
        <taxon>Gammaproteobacteria</taxon>
        <taxon>Vibrionales</taxon>
        <taxon>Vibrionaceae</taxon>
        <taxon>Photobacterium</taxon>
    </lineage>
</organism>
<comment type="caution">
    <text evidence="1">The sequence shown here is derived from an EMBL/GenBank/DDBJ whole genome shotgun (WGS) entry which is preliminary data.</text>
</comment>
<dbReference type="Proteomes" id="UP000036097">
    <property type="component" value="Unassembled WGS sequence"/>
</dbReference>
<protein>
    <submittedName>
        <fullName evidence="1">Uncharacterized protein</fullName>
    </submittedName>
</protein>
<reference evidence="1 2" key="1">
    <citation type="submission" date="2015-05" db="EMBL/GenBank/DDBJ databases">
        <title>Photobacterium galathea sp. nov.</title>
        <authorList>
            <person name="Machado H."/>
            <person name="Gram L."/>
        </authorList>
    </citation>
    <scope>NUCLEOTIDE SEQUENCE [LARGE SCALE GENOMIC DNA]</scope>
    <source>
        <strain evidence="1 2">CGMCC 1.12159</strain>
    </source>
</reference>
<dbReference type="PATRIC" id="fig|1195763.3.peg.99"/>
<name>A0A0J1HD21_9GAMM</name>
<evidence type="ECO:0000313" key="1">
    <source>
        <dbReference type="EMBL" id="KLV09594.1"/>
    </source>
</evidence>
<accession>A0A0J1HD21</accession>
<evidence type="ECO:0000313" key="2">
    <source>
        <dbReference type="Proteomes" id="UP000036097"/>
    </source>
</evidence>
<dbReference type="AlphaFoldDB" id="A0A0J1HD21"/>
<sequence>MNKPTGNLITRNTQLNKAVRRLTRSGFQVRATRLGNLRPVIEIERPDALCSGYTITTKQGRQVNTLNVASLEGCLVTWRA</sequence>